<keyword evidence="3" id="KW-1185">Reference proteome</keyword>
<dbReference type="InterPro" id="IPR013022">
    <property type="entry name" value="Xyl_isomerase-like_TIM-brl"/>
</dbReference>
<dbReference type="InterPro" id="IPR050312">
    <property type="entry name" value="IolE/XylAMocC-like"/>
</dbReference>
<dbReference type="EMBL" id="JBEZFP010000009">
    <property type="protein sequence ID" value="MEU8132944.1"/>
    <property type="molecule type" value="Genomic_DNA"/>
</dbReference>
<sequence>MRVLGADDLVLCAGTVLGSGFRERAEAASAAGFAGITLWAQDWQRAIDEGLTAADMRAVLADNGLAIGELDAVTDWLPKAPAAPPEAGADTDAAGFAVPADVFWEMAEALGARSLNVVEIAGAAVEAERAAEAFAELCDRAAAYGLLVHLEFLPWSGIPDIRAAAGIVGLADRPNGGILLDTWHLYRSGGTAADLVPDLARRVNGIQISDAPALPANGTAGQAPHAMDLMDETMHRRLLPGLGDADVAGVLAALRAAGVDAPVGVEVFSDDLARLGPAAAAQVAADAARAVPAA</sequence>
<proteinExistence type="predicted"/>
<keyword evidence="2" id="KW-0413">Isomerase</keyword>
<dbReference type="GO" id="GO:0016853">
    <property type="term" value="F:isomerase activity"/>
    <property type="evidence" value="ECO:0007669"/>
    <property type="project" value="UniProtKB-KW"/>
</dbReference>
<dbReference type="Gene3D" id="3.20.20.150">
    <property type="entry name" value="Divalent-metal-dependent TIM barrel enzymes"/>
    <property type="match status" value="1"/>
</dbReference>
<dbReference type="PANTHER" id="PTHR12110:SF48">
    <property type="entry name" value="BLL3656 PROTEIN"/>
    <property type="match status" value="1"/>
</dbReference>
<organism evidence="2 3">
    <name type="scientific">Streptodolium elevatio</name>
    <dbReference type="NCBI Taxonomy" id="3157996"/>
    <lineage>
        <taxon>Bacteria</taxon>
        <taxon>Bacillati</taxon>
        <taxon>Actinomycetota</taxon>
        <taxon>Actinomycetes</taxon>
        <taxon>Kitasatosporales</taxon>
        <taxon>Streptomycetaceae</taxon>
        <taxon>Streptodolium</taxon>
    </lineage>
</organism>
<dbReference type="PANTHER" id="PTHR12110">
    <property type="entry name" value="HYDROXYPYRUVATE ISOMERASE"/>
    <property type="match status" value="1"/>
</dbReference>
<evidence type="ECO:0000313" key="3">
    <source>
        <dbReference type="Proteomes" id="UP001551482"/>
    </source>
</evidence>
<reference evidence="2 3" key="1">
    <citation type="submission" date="2024-06" db="EMBL/GenBank/DDBJ databases">
        <title>The Natural Products Discovery Center: Release of the First 8490 Sequenced Strains for Exploring Actinobacteria Biosynthetic Diversity.</title>
        <authorList>
            <person name="Kalkreuter E."/>
            <person name="Kautsar S.A."/>
            <person name="Yang D."/>
            <person name="Bader C.D."/>
            <person name="Teijaro C.N."/>
            <person name="Fluegel L."/>
            <person name="Davis C.M."/>
            <person name="Simpson J.R."/>
            <person name="Lauterbach L."/>
            <person name="Steele A.D."/>
            <person name="Gui C."/>
            <person name="Meng S."/>
            <person name="Li G."/>
            <person name="Viehrig K."/>
            <person name="Ye F."/>
            <person name="Su P."/>
            <person name="Kiefer A.F."/>
            <person name="Nichols A."/>
            <person name="Cepeda A.J."/>
            <person name="Yan W."/>
            <person name="Fan B."/>
            <person name="Jiang Y."/>
            <person name="Adhikari A."/>
            <person name="Zheng C.-J."/>
            <person name="Schuster L."/>
            <person name="Cowan T.M."/>
            <person name="Smanski M.J."/>
            <person name="Chevrette M.G."/>
            <person name="De Carvalho L.P.S."/>
            <person name="Shen B."/>
        </authorList>
    </citation>
    <scope>NUCLEOTIDE SEQUENCE [LARGE SCALE GENOMIC DNA]</scope>
    <source>
        <strain evidence="2 3">NPDC048946</strain>
    </source>
</reference>
<dbReference type="InterPro" id="IPR036237">
    <property type="entry name" value="Xyl_isomerase-like_sf"/>
</dbReference>
<protein>
    <submittedName>
        <fullName evidence="2">Sugar phosphate isomerase/epimerase</fullName>
    </submittedName>
</protein>
<dbReference type="Proteomes" id="UP001551482">
    <property type="component" value="Unassembled WGS sequence"/>
</dbReference>
<evidence type="ECO:0000259" key="1">
    <source>
        <dbReference type="Pfam" id="PF01261"/>
    </source>
</evidence>
<dbReference type="Pfam" id="PF01261">
    <property type="entry name" value="AP_endonuc_2"/>
    <property type="match status" value="1"/>
</dbReference>
<feature type="domain" description="Xylose isomerase-like TIM barrel" evidence="1">
    <location>
        <begin position="26"/>
        <end position="282"/>
    </location>
</feature>
<name>A0ABV3DB24_9ACTN</name>
<comment type="caution">
    <text evidence="2">The sequence shown here is derived from an EMBL/GenBank/DDBJ whole genome shotgun (WGS) entry which is preliminary data.</text>
</comment>
<dbReference type="RefSeq" id="WP_358349618.1">
    <property type="nucleotide sequence ID" value="NZ_JBEZFP010000009.1"/>
</dbReference>
<gene>
    <name evidence="2" type="ORF">AB0C36_05500</name>
</gene>
<accession>A0ABV3DB24</accession>
<dbReference type="SUPFAM" id="SSF51658">
    <property type="entry name" value="Xylose isomerase-like"/>
    <property type="match status" value="1"/>
</dbReference>
<evidence type="ECO:0000313" key="2">
    <source>
        <dbReference type="EMBL" id="MEU8132944.1"/>
    </source>
</evidence>